<dbReference type="InterPro" id="IPR036514">
    <property type="entry name" value="SGNH_hydro_sf"/>
</dbReference>
<dbReference type="EMBL" id="JAGETM010000004">
    <property type="protein sequence ID" value="MBO1997305.1"/>
    <property type="molecule type" value="Genomic_DNA"/>
</dbReference>
<reference evidence="1" key="1">
    <citation type="submission" date="2021-03" db="EMBL/GenBank/DDBJ databases">
        <title>Molecular epidemiology and mechanisms of colistin and carbapenem resistance in Enterobacteriaceae from clinical isolates, the environment and porcine samples in Pretoria, South Africa.</title>
        <authorList>
            <person name="Bogoshi D."/>
            <person name="Mbelle N.M."/>
            <person name="Naidoo V."/>
            <person name="Osei Sekyere J."/>
        </authorList>
    </citation>
    <scope>NUCLEOTIDE SEQUENCE</scope>
    <source>
        <strain evidence="1">C027</strain>
    </source>
</reference>
<comment type="caution">
    <text evidence="1">The sequence shown here is derived from an EMBL/GenBank/DDBJ whole genome shotgun (WGS) entry which is preliminary data.</text>
</comment>
<evidence type="ECO:0000313" key="1">
    <source>
        <dbReference type="EMBL" id="MBO1997305.1"/>
    </source>
</evidence>
<dbReference type="GO" id="GO:0016788">
    <property type="term" value="F:hydrolase activity, acting on ester bonds"/>
    <property type="evidence" value="ECO:0007669"/>
    <property type="project" value="UniProtKB-ARBA"/>
</dbReference>
<organism evidence="1 2">
    <name type="scientific">Klebsiella pneumoniae</name>
    <dbReference type="NCBI Taxonomy" id="573"/>
    <lineage>
        <taxon>Bacteria</taxon>
        <taxon>Pseudomonadati</taxon>
        <taxon>Pseudomonadota</taxon>
        <taxon>Gammaproteobacteria</taxon>
        <taxon>Enterobacterales</taxon>
        <taxon>Enterobacteriaceae</taxon>
        <taxon>Klebsiella/Raoultella group</taxon>
        <taxon>Klebsiella</taxon>
        <taxon>Klebsiella pneumoniae complex</taxon>
    </lineage>
</organism>
<dbReference type="AlphaFoldDB" id="A0A939NK64"/>
<evidence type="ECO:0000313" key="2">
    <source>
        <dbReference type="Proteomes" id="UP000664002"/>
    </source>
</evidence>
<dbReference type="Proteomes" id="UP000664002">
    <property type="component" value="Unassembled WGS sequence"/>
</dbReference>
<name>A0A939NK64_KLEPN</name>
<accession>A0A939NK64</accession>
<dbReference type="Gene3D" id="3.40.50.1110">
    <property type="entry name" value="SGNH hydrolase"/>
    <property type="match status" value="1"/>
</dbReference>
<gene>
    <name evidence="1" type="ORF">J4730_08465</name>
</gene>
<sequence length="263" mass="30301">MKRFQSSHVSHRSLKPYAGEITRGRYYGRTSDADFGVIGGENIYYPLTEHRQDGPNIITDPDINTRLGETVASGFMETLKTLHNRSKGVKTMKKQSCLFRNGCSGTNIATLLKVLARPRHTMNALCRLYAGTWKRRRKWGLPMYRCGMLFLRGENDYGITNRENYLNMLNQLINDFNADARAITGQTDNIGFYLYQTGEPMSAVQRATPCRLIWLNWISRHASMPLWPLPCFRIRRRQIIALIRQQTVIDGGDVRQRILFFAC</sequence>
<protein>
    <submittedName>
        <fullName evidence="1">Uncharacterized protein</fullName>
    </submittedName>
</protein>
<proteinExistence type="predicted"/>